<sequence length="214" mass="23850">MKLLSPDSGLMRGLSDLADAVWINVLMLLSCIPVVTVGAALTAAHDVCRRSLEGRGHVTADYCKAFRANFLKATGLWLFFGPMLALLVWAWIFLQITPLLVVKFGLSVVWVLGFEWVWALQARFENSLGRTLWNSFIFSVSHIGSSLTMIAMDALYLGLIAASWVYMPQGLFLLVILGFGSLIMLHTPVLERAFARYVRQESWRGANQSIPGER</sequence>
<feature type="transmembrane region" description="Helical" evidence="1">
    <location>
        <begin position="132"/>
        <end position="165"/>
    </location>
</feature>
<comment type="caution">
    <text evidence="2">The sequence shown here is derived from an EMBL/GenBank/DDBJ whole genome shotgun (WGS) entry which is preliminary data.</text>
</comment>
<keyword evidence="1" id="KW-0812">Transmembrane</keyword>
<evidence type="ECO:0000313" key="2">
    <source>
        <dbReference type="EMBL" id="KFI39260.1"/>
    </source>
</evidence>
<dbReference type="KEGG" id="bact:AB656_06275"/>
<evidence type="ECO:0008006" key="4">
    <source>
        <dbReference type="Google" id="ProtNLM"/>
    </source>
</evidence>
<organism evidence="2 3">
    <name type="scientific">Bifidobacterium actinocoloniiforme DSM 22766</name>
    <dbReference type="NCBI Taxonomy" id="1437605"/>
    <lineage>
        <taxon>Bacteria</taxon>
        <taxon>Bacillati</taxon>
        <taxon>Actinomycetota</taxon>
        <taxon>Actinomycetes</taxon>
        <taxon>Bifidobacteriales</taxon>
        <taxon>Bifidobacteriaceae</taxon>
        <taxon>Bifidobacterium</taxon>
    </lineage>
</organism>
<feature type="transmembrane region" description="Helical" evidence="1">
    <location>
        <begin position="100"/>
        <end position="120"/>
    </location>
</feature>
<dbReference type="PATRIC" id="fig|1437605.7.peg.1286"/>
<dbReference type="eggNOG" id="COG5578">
    <property type="taxonomic scope" value="Bacteria"/>
</dbReference>
<keyword evidence="1" id="KW-1133">Transmembrane helix</keyword>
<feature type="transmembrane region" description="Helical" evidence="1">
    <location>
        <begin position="76"/>
        <end position="94"/>
    </location>
</feature>
<dbReference type="RefSeq" id="WP_051905461.1">
    <property type="nucleotide sequence ID" value="NZ_CP011786.1"/>
</dbReference>
<keyword evidence="3" id="KW-1185">Reference proteome</keyword>
<keyword evidence="1" id="KW-0472">Membrane</keyword>
<name>A0A086YYB0_9BIFI</name>
<dbReference type="OrthoDB" id="7948871at2"/>
<protein>
    <recommendedName>
        <fullName evidence="4">Beta-carotene 15,15'-monooxygenase</fullName>
    </recommendedName>
</protein>
<dbReference type="STRING" id="1437605.AB656_06275"/>
<dbReference type="EMBL" id="JGYK01000002">
    <property type="protein sequence ID" value="KFI39260.1"/>
    <property type="molecule type" value="Genomic_DNA"/>
</dbReference>
<reference evidence="2 3" key="1">
    <citation type="submission" date="2014-03" db="EMBL/GenBank/DDBJ databases">
        <title>Genomics of Bifidobacteria.</title>
        <authorList>
            <person name="Ventura M."/>
            <person name="Milani C."/>
            <person name="Lugli G.A."/>
        </authorList>
    </citation>
    <scope>NUCLEOTIDE SEQUENCE [LARGE SCALE GENOMIC DNA]</scope>
    <source>
        <strain evidence="2 3">DSM 22766</strain>
    </source>
</reference>
<dbReference type="InterPro" id="IPR006938">
    <property type="entry name" value="DUF624"/>
</dbReference>
<dbReference type="Pfam" id="PF04854">
    <property type="entry name" value="DUF624"/>
    <property type="match status" value="1"/>
</dbReference>
<gene>
    <name evidence="2" type="ORF">BACT_0090</name>
</gene>
<evidence type="ECO:0000313" key="3">
    <source>
        <dbReference type="Proteomes" id="UP000029015"/>
    </source>
</evidence>
<accession>A0A086YYB0</accession>
<feature type="transmembrane region" description="Helical" evidence="1">
    <location>
        <begin position="171"/>
        <end position="190"/>
    </location>
</feature>
<dbReference type="Proteomes" id="UP000029015">
    <property type="component" value="Unassembled WGS sequence"/>
</dbReference>
<dbReference type="PROSITE" id="PS51257">
    <property type="entry name" value="PROKAR_LIPOPROTEIN"/>
    <property type="match status" value="1"/>
</dbReference>
<proteinExistence type="predicted"/>
<feature type="transmembrane region" description="Helical" evidence="1">
    <location>
        <begin position="20"/>
        <end position="41"/>
    </location>
</feature>
<evidence type="ECO:0000256" key="1">
    <source>
        <dbReference type="SAM" id="Phobius"/>
    </source>
</evidence>
<dbReference type="AlphaFoldDB" id="A0A086YYB0"/>